<accession>A0A4U6XH39</accession>
<organism evidence="2 3">
    <name type="scientific">Colletotrichum tanaceti</name>
    <dbReference type="NCBI Taxonomy" id="1306861"/>
    <lineage>
        <taxon>Eukaryota</taxon>
        <taxon>Fungi</taxon>
        <taxon>Dikarya</taxon>
        <taxon>Ascomycota</taxon>
        <taxon>Pezizomycotina</taxon>
        <taxon>Sordariomycetes</taxon>
        <taxon>Hypocreomycetidae</taxon>
        <taxon>Glomerellales</taxon>
        <taxon>Glomerellaceae</taxon>
        <taxon>Colletotrichum</taxon>
        <taxon>Colletotrichum destructivum species complex</taxon>
    </lineage>
</organism>
<feature type="transmembrane region" description="Helical" evidence="1">
    <location>
        <begin position="44"/>
        <end position="63"/>
    </location>
</feature>
<proteinExistence type="predicted"/>
<keyword evidence="1" id="KW-0472">Membrane</keyword>
<sequence length="75" mass="7873">MQQIKRRSMPSPATIATLRRLEIIAFPPAFILLVAHGIASQIAFPALGLLPLAASGILAAFILNRDVVAAIGSPI</sequence>
<evidence type="ECO:0000313" key="3">
    <source>
        <dbReference type="Proteomes" id="UP000310108"/>
    </source>
</evidence>
<comment type="caution">
    <text evidence="2">The sequence shown here is derived from an EMBL/GenBank/DDBJ whole genome shotgun (WGS) entry which is preliminary data.</text>
</comment>
<evidence type="ECO:0000256" key="1">
    <source>
        <dbReference type="SAM" id="Phobius"/>
    </source>
</evidence>
<keyword evidence="1" id="KW-0812">Transmembrane</keyword>
<dbReference type="Proteomes" id="UP000310108">
    <property type="component" value="Unassembled WGS sequence"/>
</dbReference>
<name>A0A4U6XH39_9PEZI</name>
<protein>
    <submittedName>
        <fullName evidence="2">Uncharacterized protein</fullName>
    </submittedName>
</protein>
<reference evidence="2 3" key="1">
    <citation type="journal article" date="2019" name="PLoS ONE">
        <title>Comparative genome analysis indicates high evolutionary potential of pathogenicity genes in Colletotrichum tanaceti.</title>
        <authorList>
            <person name="Lelwala R.V."/>
            <person name="Korhonen P.K."/>
            <person name="Young N.D."/>
            <person name="Scott J.B."/>
            <person name="Ades P.A."/>
            <person name="Gasser R.B."/>
            <person name="Taylor P.W.J."/>
        </authorList>
    </citation>
    <scope>NUCLEOTIDE SEQUENCE [LARGE SCALE GENOMIC DNA]</scope>
    <source>
        <strain evidence="2">BRIP57314</strain>
    </source>
</reference>
<feature type="transmembrane region" description="Helical" evidence="1">
    <location>
        <begin position="21"/>
        <end position="38"/>
    </location>
</feature>
<keyword evidence="1" id="KW-1133">Transmembrane helix</keyword>
<evidence type="ECO:0000313" key="2">
    <source>
        <dbReference type="EMBL" id="TKW53347.1"/>
    </source>
</evidence>
<gene>
    <name evidence="2" type="ORF">CTA1_2554</name>
</gene>
<keyword evidence="3" id="KW-1185">Reference proteome</keyword>
<dbReference type="EMBL" id="PJEX01000190">
    <property type="protein sequence ID" value="TKW53347.1"/>
    <property type="molecule type" value="Genomic_DNA"/>
</dbReference>
<dbReference type="AlphaFoldDB" id="A0A4U6XH39"/>
<dbReference type="STRING" id="1306861.A0A4U6XH39"/>